<reference evidence="2" key="1">
    <citation type="journal article" date="2019" name="Int. J. Syst. Evol. Microbiol.">
        <title>The Global Catalogue of Microorganisms (GCM) 10K type strain sequencing project: providing services to taxonomists for standard genome sequencing and annotation.</title>
        <authorList>
            <consortium name="The Broad Institute Genomics Platform"/>
            <consortium name="The Broad Institute Genome Sequencing Center for Infectious Disease"/>
            <person name="Wu L."/>
            <person name="Ma J."/>
        </authorList>
    </citation>
    <scope>NUCLEOTIDE SEQUENCE [LARGE SCALE GENOMIC DNA]</scope>
    <source>
        <strain evidence="2">CCUG 15531</strain>
    </source>
</reference>
<dbReference type="Proteomes" id="UP001597227">
    <property type="component" value="Unassembled WGS sequence"/>
</dbReference>
<proteinExistence type="predicted"/>
<accession>A0ABW4MV51</accession>
<evidence type="ECO:0000313" key="2">
    <source>
        <dbReference type="Proteomes" id="UP001597227"/>
    </source>
</evidence>
<gene>
    <name evidence="1" type="ORF">ACFSFW_22880</name>
</gene>
<evidence type="ECO:0000313" key="1">
    <source>
        <dbReference type="EMBL" id="MFD1781496.1"/>
    </source>
</evidence>
<name>A0ABW4MV51_9BACI</name>
<dbReference type="EMBL" id="JBHUEK010000034">
    <property type="protein sequence ID" value="MFD1781496.1"/>
    <property type="molecule type" value="Genomic_DNA"/>
</dbReference>
<dbReference type="RefSeq" id="WP_388041765.1">
    <property type="nucleotide sequence ID" value="NZ_JBHUEK010000034.1"/>
</dbReference>
<organism evidence="1 2">
    <name type="scientific">Fredinandcohnia salidurans</name>
    <dbReference type="NCBI Taxonomy" id="2595041"/>
    <lineage>
        <taxon>Bacteria</taxon>
        <taxon>Bacillati</taxon>
        <taxon>Bacillota</taxon>
        <taxon>Bacilli</taxon>
        <taxon>Bacillales</taxon>
        <taxon>Bacillaceae</taxon>
        <taxon>Fredinandcohnia</taxon>
    </lineage>
</organism>
<keyword evidence="2" id="KW-1185">Reference proteome</keyword>
<protein>
    <submittedName>
        <fullName evidence="1">Uncharacterized protein</fullName>
    </submittedName>
</protein>
<sequence>MNLAALLIALFFFIALLIAVLLGTPEQRNIVINCINEILGTIA</sequence>
<comment type="caution">
    <text evidence="1">The sequence shown here is derived from an EMBL/GenBank/DDBJ whole genome shotgun (WGS) entry which is preliminary data.</text>
</comment>